<evidence type="ECO:0000313" key="9">
    <source>
        <dbReference type="Proteomes" id="UP001467690"/>
    </source>
</evidence>
<evidence type="ECO:0000256" key="2">
    <source>
        <dbReference type="ARBA" id="ARBA00008520"/>
    </source>
</evidence>
<comment type="subcellular location">
    <subcellularLocation>
        <location evidence="1">Periplasm</location>
    </subcellularLocation>
</comment>
<name>A0ABV1RCA3_9ALTE</name>
<evidence type="ECO:0000256" key="4">
    <source>
        <dbReference type="ARBA" id="ARBA00022729"/>
    </source>
</evidence>
<sequence length="387" mass="43840">MAAVKGNLTIVTNMSSLIDNGWYAKAIAKFKQKHPNVGQIKLLRTQNFNSEAPALFESRAYGDLTLIPEHIPKDAYSNYFLPLNDMQIGEELYFSNAWEHNGKEYAYSQGVIAEGLVYNKSLFKKYNVQPPTTLKEFYHVCQIFKDNGVIPIALNIGSGWPLQQWDKAPMVVARNGAYHTQMLTDRKPFSTNKPYGTSLKIASDIYKNNWNEPYLIGDKWENSKIMFVEDELAMFFLGSWLIPQLVQKGAKANNIGFTTFPFDNSGEKVGLLNRDWGLAVSRYSKNPATAKAFLRFLLMESDFSDAAGFIPTQKTAQAKIAQMQEYQKDVVTMVQAESPSNALIRTTNMAGIDFMQGGYIRDILISSDFKQSLDYWNKKWSQAVNNL</sequence>
<dbReference type="Proteomes" id="UP001467690">
    <property type="component" value="Unassembled WGS sequence"/>
</dbReference>
<evidence type="ECO:0000256" key="3">
    <source>
        <dbReference type="ARBA" id="ARBA00022475"/>
    </source>
</evidence>
<evidence type="ECO:0000256" key="6">
    <source>
        <dbReference type="ARBA" id="ARBA00023139"/>
    </source>
</evidence>
<organism evidence="8 9">
    <name type="scientific">Catenovulum sediminis</name>
    <dbReference type="NCBI Taxonomy" id="1740262"/>
    <lineage>
        <taxon>Bacteria</taxon>
        <taxon>Pseudomonadati</taxon>
        <taxon>Pseudomonadota</taxon>
        <taxon>Gammaproteobacteria</taxon>
        <taxon>Alteromonadales</taxon>
        <taxon>Alteromonadaceae</taxon>
        <taxon>Catenovulum</taxon>
    </lineage>
</organism>
<evidence type="ECO:0000313" key="8">
    <source>
        <dbReference type="EMBL" id="MER2490549.1"/>
    </source>
</evidence>
<keyword evidence="7" id="KW-0449">Lipoprotein</keyword>
<keyword evidence="9" id="KW-1185">Reference proteome</keyword>
<dbReference type="EMBL" id="JBELOE010000060">
    <property type="protein sequence ID" value="MER2490549.1"/>
    <property type="molecule type" value="Genomic_DNA"/>
</dbReference>
<protein>
    <submittedName>
        <fullName evidence="8">ABC transporter substrate-binding protein</fullName>
    </submittedName>
</protein>
<comment type="caution">
    <text evidence="8">The sequence shown here is derived from an EMBL/GenBank/DDBJ whole genome shotgun (WGS) entry which is preliminary data.</text>
</comment>
<dbReference type="PANTHER" id="PTHR43649:SF33">
    <property type="entry name" value="POLYGALACTURONAN_RHAMNOGALACTURONAN-BINDING PROTEIN YTCQ"/>
    <property type="match status" value="1"/>
</dbReference>
<keyword evidence="4" id="KW-0732">Signal</keyword>
<comment type="similarity">
    <text evidence="2">Belongs to the bacterial solute-binding protein 1 family.</text>
</comment>
<dbReference type="SUPFAM" id="SSF53850">
    <property type="entry name" value="Periplasmic binding protein-like II"/>
    <property type="match status" value="1"/>
</dbReference>
<evidence type="ECO:0000256" key="1">
    <source>
        <dbReference type="ARBA" id="ARBA00004418"/>
    </source>
</evidence>
<keyword evidence="3" id="KW-1003">Cell membrane</keyword>
<dbReference type="RefSeq" id="WP_350400327.1">
    <property type="nucleotide sequence ID" value="NZ_JBELOE010000060.1"/>
</dbReference>
<keyword evidence="6" id="KW-0564">Palmitate</keyword>
<proteinExistence type="inferred from homology"/>
<dbReference type="PANTHER" id="PTHR43649">
    <property type="entry name" value="ARABINOSE-BINDING PROTEIN-RELATED"/>
    <property type="match status" value="1"/>
</dbReference>
<dbReference type="Gene3D" id="3.40.190.10">
    <property type="entry name" value="Periplasmic binding protein-like II"/>
    <property type="match status" value="2"/>
</dbReference>
<dbReference type="InterPro" id="IPR006059">
    <property type="entry name" value="SBP"/>
</dbReference>
<keyword evidence="5" id="KW-0472">Membrane</keyword>
<evidence type="ECO:0000256" key="5">
    <source>
        <dbReference type="ARBA" id="ARBA00023136"/>
    </source>
</evidence>
<reference evidence="8 9" key="1">
    <citation type="submission" date="2024-06" db="EMBL/GenBank/DDBJ databases">
        <authorList>
            <person name="Chen R.Y."/>
        </authorList>
    </citation>
    <scope>NUCLEOTIDE SEQUENCE [LARGE SCALE GENOMIC DNA]</scope>
    <source>
        <strain evidence="8 9">D2</strain>
    </source>
</reference>
<evidence type="ECO:0000256" key="7">
    <source>
        <dbReference type="ARBA" id="ARBA00023288"/>
    </source>
</evidence>
<dbReference type="InterPro" id="IPR050490">
    <property type="entry name" value="Bact_solute-bd_prot1"/>
</dbReference>
<gene>
    <name evidence="8" type="ORF">ABS311_01445</name>
</gene>
<accession>A0ABV1RCA3</accession>
<dbReference type="Pfam" id="PF01547">
    <property type="entry name" value="SBP_bac_1"/>
    <property type="match status" value="1"/>
</dbReference>